<dbReference type="PANTHER" id="PTHR11559">
    <property type="entry name" value="CARBOXYLESTERASE"/>
    <property type="match status" value="1"/>
</dbReference>
<feature type="domain" description="Carboxylesterase type B" evidence="1">
    <location>
        <begin position="49"/>
        <end position="485"/>
    </location>
</feature>
<dbReference type="AlphaFoldDB" id="A0A1G8RX76"/>
<dbReference type="Gene3D" id="3.40.50.1820">
    <property type="entry name" value="alpha/beta hydrolase"/>
    <property type="match status" value="1"/>
</dbReference>
<proteinExistence type="predicted"/>
<dbReference type="InterPro" id="IPR050309">
    <property type="entry name" value="Type-B_Carboxylest/Lipase"/>
</dbReference>
<reference evidence="3" key="1">
    <citation type="submission" date="2016-10" db="EMBL/GenBank/DDBJ databases">
        <authorList>
            <person name="Varghese N."/>
            <person name="Submissions S."/>
        </authorList>
    </citation>
    <scope>NUCLEOTIDE SEQUENCE [LARGE SCALE GENOMIC DNA]</scope>
    <source>
        <strain evidence="3">DSM 44796</strain>
    </source>
</reference>
<protein>
    <submittedName>
        <fullName evidence="2">Para-nitrobenzyl esterase</fullName>
    </submittedName>
</protein>
<evidence type="ECO:0000313" key="3">
    <source>
        <dbReference type="Proteomes" id="UP000199682"/>
    </source>
</evidence>
<sequence>MHPSDRAFPGNVPGHTTSHRRLIIVRRGTLLVAAVLLVSACGKGEAMPSDVVTTDTGQVKGEQRDGHLRFQGVPYAGAQRWKPPVRAAAWSGVREAFEPGSPCPQVGSGYSETKSTNEDCLFANVTTPSVTGRKPVLVWVHGDGAIGAGHYFDAERLARQGDVVVVTFNYRMGVFGGFGLPGLEHSGEFGLLDQRAALEWVQRNISAFGGDPGNVTLFGVSFGATAVGAHLIGQRPLFHKAIMHSSFTLVDVPRGAWFPDLEALPSLAWRPVPEIQEIGSMISTELGCADVECLRKLPAEKLLGYPQIMNIFQPVGYGGSVLPRLPGDSLEAGEFANVPMLVGATRDEHNSFVGLFRPDPMSTEDYSRLVREAFPDRAAEIEREYPAGAFASPKQAWATVLTDRVWARATFRQNTLYAKKAPVYAFEFADRNAATNPEFPKELHGANHSSDIDYLFPDEDFTKDRGLSDHMIRTWTDFARTGTPGWPRFSEGQYVQSLAPGAIGRVDYAAEHRLAFWR</sequence>
<dbReference type="Pfam" id="PF00135">
    <property type="entry name" value="COesterase"/>
    <property type="match status" value="1"/>
</dbReference>
<accession>A0A1G8RX76</accession>
<gene>
    <name evidence="2" type="ORF">SAMN04488074_101805</name>
</gene>
<evidence type="ECO:0000259" key="1">
    <source>
        <dbReference type="Pfam" id="PF00135"/>
    </source>
</evidence>
<dbReference type="InterPro" id="IPR002018">
    <property type="entry name" value="CarbesteraseB"/>
</dbReference>
<dbReference type="EMBL" id="FNET01000001">
    <property type="protein sequence ID" value="SDJ21155.1"/>
    <property type="molecule type" value="Genomic_DNA"/>
</dbReference>
<name>A0A1G8RX76_9PSEU</name>
<organism evidence="2 3">
    <name type="scientific">Lentzea albidocapillata subsp. violacea</name>
    <dbReference type="NCBI Taxonomy" id="128104"/>
    <lineage>
        <taxon>Bacteria</taxon>
        <taxon>Bacillati</taxon>
        <taxon>Actinomycetota</taxon>
        <taxon>Actinomycetes</taxon>
        <taxon>Pseudonocardiales</taxon>
        <taxon>Pseudonocardiaceae</taxon>
        <taxon>Lentzea</taxon>
    </lineage>
</organism>
<evidence type="ECO:0000313" key="2">
    <source>
        <dbReference type="EMBL" id="SDJ21155.1"/>
    </source>
</evidence>
<dbReference type="InterPro" id="IPR029058">
    <property type="entry name" value="AB_hydrolase_fold"/>
</dbReference>
<dbReference type="Proteomes" id="UP000199682">
    <property type="component" value="Unassembled WGS sequence"/>
</dbReference>
<dbReference type="SUPFAM" id="SSF53474">
    <property type="entry name" value="alpha/beta-Hydrolases"/>
    <property type="match status" value="1"/>
</dbReference>